<dbReference type="Pfam" id="PF07912">
    <property type="entry name" value="ERp29_N"/>
    <property type="match status" value="1"/>
</dbReference>
<dbReference type="Gene3D" id="3.40.30.10">
    <property type="entry name" value="Glutaredoxin"/>
    <property type="match status" value="1"/>
</dbReference>
<name>A0A8C4TJ54_ERPCA</name>
<feature type="region of interest" description="Disordered" evidence="3">
    <location>
        <begin position="162"/>
        <end position="191"/>
    </location>
</feature>
<evidence type="ECO:0000259" key="4">
    <source>
        <dbReference type="Pfam" id="PF07912"/>
    </source>
</evidence>
<reference evidence="5" key="1">
    <citation type="submission" date="2021-06" db="EMBL/GenBank/DDBJ databases">
        <authorList>
            <consortium name="Wellcome Sanger Institute Data Sharing"/>
        </authorList>
    </citation>
    <scope>NUCLEOTIDE SEQUENCE [LARGE SCALE GENOMIC DNA]</scope>
</reference>
<keyword evidence="6" id="KW-1185">Reference proteome</keyword>
<evidence type="ECO:0000256" key="2">
    <source>
        <dbReference type="ARBA" id="ARBA00022824"/>
    </source>
</evidence>
<dbReference type="AlphaFoldDB" id="A0A8C4TJ54"/>
<feature type="domain" description="ERp29 N-terminal" evidence="4">
    <location>
        <begin position="31"/>
        <end position="147"/>
    </location>
</feature>
<dbReference type="SUPFAM" id="SSF52833">
    <property type="entry name" value="Thioredoxin-like"/>
    <property type="match status" value="1"/>
</dbReference>
<organism evidence="5 6">
    <name type="scientific">Erpetoichthys calabaricus</name>
    <name type="common">Rope fish</name>
    <name type="synonym">Calamoichthys calabaricus</name>
    <dbReference type="NCBI Taxonomy" id="27687"/>
    <lineage>
        <taxon>Eukaryota</taxon>
        <taxon>Metazoa</taxon>
        <taxon>Chordata</taxon>
        <taxon>Craniata</taxon>
        <taxon>Vertebrata</taxon>
        <taxon>Euteleostomi</taxon>
        <taxon>Actinopterygii</taxon>
        <taxon>Polypteriformes</taxon>
        <taxon>Polypteridae</taxon>
        <taxon>Erpetoichthys</taxon>
    </lineage>
</organism>
<evidence type="ECO:0000313" key="6">
    <source>
        <dbReference type="Proteomes" id="UP000694620"/>
    </source>
</evidence>
<gene>
    <name evidence="5" type="primary">ERP29</name>
</gene>
<sequence>MHFITTDVCDAPPVAMTNAIHFNTACSNTVHFNGCCTVNIIAEVCVISNQKFVLVRFDTQYPYGEKHDEFKTLAASSASGPDFVLAEVGISGKTLIWERSNNVDKDNYPIFLLFSNGDLEHPVPYTGPVKVDSIQRWLRQQGVWIGLAGCLQAFDQLAAATSGHRETASPARNREDRPSAREREDEPCQKEELEKRLNILSSFQVADTKKDEL</sequence>
<dbReference type="PANTHER" id="PTHR12211">
    <property type="entry name" value="ENDOPLASMIC RETICULUM PROTEIN ERP29"/>
    <property type="match status" value="1"/>
</dbReference>
<dbReference type="InterPro" id="IPR012883">
    <property type="entry name" value="ERp29_N"/>
</dbReference>
<protein>
    <recommendedName>
        <fullName evidence="1">Endoplasmic reticulum resident protein 29</fullName>
    </recommendedName>
</protein>
<proteinExistence type="predicted"/>
<evidence type="ECO:0000256" key="3">
    <source>
        <dbReference type="SAM" id="MobiDB-lite"/>
    </source>
</evidence>
<evidence type="ECO:0000256" key="1">
    <source>
        <dbReference type="ARBA" id="ARBA00014173"/>
    </source>
</evidence>
<reference evidence="5" key="3">
    <citation type="submission" date="2025-09" db="UniProtKB">
        <authorList>
            <consortium name="Ensembl"/>
        </authorList>
    </citation>
    <scope>IDENTIFICATION</scope>
</reference>
<evidence type="ECO:0000313" key="5">
    <source>
        <dbReference type="Ensembl" id="ENSECRP00000031246.1"/>
    </source>
</evidence>
<dbReference type="InterPro" id="IPR036249">
    <property type="entry name" value="Thioredoxin-like_sf"/>
</dbReference>
<dbReference type="PANTHER" id="PTHR12211:SF0">
    <property type="entry name" value="ENDOPLASMIC RETICULUM RESIDENT PROTEIN 29"/>
    <property type="match status" value="1"/>
</dbReference>
<feature type="compositionally biased region" description="Basic and acidic residues" evidence="3">
    <location>
        <begin position="163"/>
        <end position="191"/>
    </location>
</feature>
<dbReference type="Proteomes" id="UP000694620">
    <property type="component" value="Chromosome 18"/>
</dbReference>
<dbReference type="GO" id="GO:0009306">
    <property type="term" value="P:protein secretion"/>
    <property type="evidence" value="ECO:0007669"/>
    <property type="project" value="InterPro"/>
</dbReference>
<dbReference type="InterPro" id="IPR016855">
    <property type="entry name" value="ERp29"/>
</dbReference>
<dbReference type="GO" id="GO:0005788">
    <property type="term" value="C:endoplasmic reticulum lumen"/>
    <property type="evidence" value="ECO:0007669"/>
    <property type="project" value="InterPro"/>
</dbReference>
<reference evidence="5" key="2">
    <citation type="submission" date="2025-08" db="UniProtKB">
        <authorList>
            <consortium name="Ensembl"/>
        </authorList>
    </citation>
    <scope>IDENTIFICATION</scope>
</reference>
<accession>A0A8C4TJ54</accession>
<dbReference type="GeneTree" id="ENSGT00390000018566"/>
<dbReference type="Ensembl" id="ENSECRT00000031905.1">
    <property type="protein sequence ID" value="ENSECRP00000031246.1"/>
    <property type="gene ID" value="ENSECRG00000021140.1"/>
</dbReference>
<keyword evidence="2" id="KW-0256">Endoplasmic reticulum</keyword>